<feature type="non-terminal residue" evidence="1">
    <location>
        <position position="73"/>
    </location>
</feature>
<sequence>GYKREGRASVPHVYYCHIKKNLVHRRNVNPKTSEVTYGATWAGQVDVITRLLKAKQVVGPDGQLVEIAGARIN</sequence>
<proteinExistence type="predicted"/>
<accession>X0UVT0</accession>
<protein>
    <submittedName>
        <fullName evidence="1">Uncharacterized protein</fullName>
    </submittedName>
</protein>
<gene>
    <name evidence="1" type="ORF">S01H1_24263</name>
</gene>
<evidence type="ECO:0000313" key="1">
    <source>
        <dbReference type="EMBL" id="GAF92545.1"/>
    </source>
</evidence>
<reference evidence="1" key="1">
    <citation type="journal article" date="2014" name="Front. Microbiol.">
        <title>High frequency of phylogenetically diverse reductive dehalogenase-homologous genes in deep subseafloor sedimentary metagenomes.</title>
        <authorList>
            <person name="Kawai M."/>
            <person name="Futagami T."/>
            <person name="Toyoda A."/>
            <person name="Takaki Y."/>
            <person name="Nishi S."/>
            <person name="Hori S."/>
            <person name="Arai W."/>
            <person name="Tsubouchi T."/>
            <person name="Morono Y."/>
            <person name="Uchiyama I."/>
            <person name="Ito T."/>
            <person name="Fujiyama A."/>
            <person name="Inagaki F."/>
            <person name="Takami H."/>
        </authorList>
    </citation>
    <scope>NUCLEOTIDE SEQUENCE</scope>
    <source>
        <strain evidence="1">Expedition CK06-06</strain>
    </source>
</reference>
<feature type="non-terminal residue" evidence="1">
    <location>
        <position position="1"/>
    </location>
</feature>
<organism evidence="1">
    <name type="scientific">marine sediment metagenome</name>
    <dbReference type="NCBI Taxonomy" id="412755"/>
    <lineage>
        <taxon>unclassified sequences</taxon>
        <taxon>metagenomes</taxon>
        <taxon>ecological metagenomes</taxon>
    </lineage>
</organism>
<dbReference type="EMBL" id="BARS01014352">
    <property type="protein sequence ID" value="GAF92545.1"/>
    <property type="molecule type" value="Genomic_DNA"/>
</dbReference>
<name>X0UVT0_9ZZZZ</name>
<dbReference type="AlphaFoldDB" id="X0UVT0"/>
<comment type="caution">
    <text evidence="1">The sequence shown here is derived from an EMBL/GenBank/DDBJ whole genome shotgun (WGS) entry which is preliminary data.</text>
</comment>